<protein>
    <submittedName>
        <fullName evidence="2">Uncharacterized protein</fullName>
    </submittedName>
</protein>
<dbReference type="EMBL" id="CP103840">
    <property type="protein sequence ID" value="WOB25056.1"/>
    <property type="molecule type" value="Genomic_DNA"/>
</dbReference>
<keyword evidence="1" id="KW-0812">Transmembrane</keyword>
<dbReference type="GeneID" id="95585190"/>
<name>A0ABZ0D9I6_9XANT</name>
<feature type="transmembrane region" description="Helical" evidence="1">
    <location>
        <begin position="12"/>
        <end position="29"/>
    </location>
</feature>
<evidence type="ECO:0000256" key="1">
    <source>
        <dbReference type="SAM" id="Phobius"/>
    </source>
</evidence>
<organism evidence="2 3">
    <name type="scientific">Xanthomonas dyei</name>
    <dbReference type="NCBI Taxonomy" id="743699"/>
    <lineage>
        <taxon>Bacteria</taxon>
        <taxon>Pseudomonadati</taxon>
        <taxon>Pseudomonadota</taxon>
        <taxon>Gammaproteobacteria</taxon>
        <taxon>Lysobacterales</taxon>
        <taxon>Lysobacteraceae</taxon>
        <taxon>Xanthomonas</taxon>
    </lineage>
</organism>
<evidence type="ECO:0000313" key="3">
    <source>
        <dbReference type="Proteomes" id="UP001304534"/>
    </source>
</evidence>
<dbReference type="Proteomes" id="UP001304534">
    <property type="component" value="Chromosome"/>
</dbReference>
<sequence length="200" mass="22151">MARPRAGAIARKVACVGVLVVGVGAFYGLSRMIALFNKSVFEKYSQLIDTYACDGFTIAPEDVVQGELKAHFFLDSGKVKKRDAIVEIGIQGESKFADDFDYDVFKTFKNVNALTTQRVSFGPVLPTLFPQLGAWENLVWNSNTLCSLNGSWARLPRLSIHGFSGSLDVFDERPIRTLFLISSAIKNIDEFARCKSLEVL</sequence>
<reference evidence="2 3" key="1">
    <citation type="submission" date="2022-08" db="EMBL/GenBank/DDBJ databases">
        <title>Whole genome sequencing-based tracing of a 2022 introduction and outbreak of Xanthomonas hortorum pv. pelargonii.</title>
        <authorList>
            <person name="Iruegas-Bocardo F."/>
            <person name="Weisberg A.K."/>
            <person name="Riutta E.R."/>
            <person name="Kilday K."/>
            <person name="Bonkowski J.C."/>
            <person name="Creswell T."/>
            <person name="Daughtrey M.L."/>
            <person name="Rane K."/>
            <person name="Grunwald N.J."/>
            <person name="Chang J.H."/>
            <person name="Putnam M.L."/>
        </authorList>
    </citation>
    <scope>NUCLEOTIDE SEQUENCE [LARGE SCALE GENOMIC DNA]</scope>
    <source>
        <strain evidence="2 3">22-325</strain>
    </source>
</reference>
<keyword evidence="3" id="KW-1185">Reference proteome</keyword>
<evidence type="ECO:0000313" key="2">
    <source>
        <dbReference type="EMBL" id="WOB25056.1"/>
    </source>
</evidence>
<keyword evidence="1" id="KW-0472">Membrane</keyword>
<proteinExistence type="predicted"/>
<keyword evidence="1" id="KW-1133">Transmembrane helix</keyword>
<gene>
    <name evidence="2" type="ORF">NYR99_14910</name>
</gene>
<accession>A0ABZ0D9I6</accession>
<dbReference type="RefSeq" id="WP_316686892.1">
    <property type="nucleotide sequence ID" value="NZ_CP103837.1"/>
</dbReference>